<name>A0A4Y7RJK0_9FIRM</name>
<accession>A0A4Y7RJK0</accession>
<dbReference type="SUPFAM" id="SSF63829">
    <property type="entry name" value="Calcium-dependent phosphotriesterase"/>
    <property type="match status" value="1"/>
</dbReference>
<gene>
    <name evidence="1" type="ORF">Psch_02071</name>
</gene>
<proteinExistence type="predicted"/>
<keyword evidence="2" id="KW-1185">Reference proteome</keyword>
<dbReference type="EMBL" id="QFGA01000001">
    <property type="protein sequence ID" value="TEB08507.1"/>
    <property type="molecule type" value="Genomic_DNA"/>
</dbReference>
<evidence type="ECO:0000313" key="1">
    <source>
        <dbReference type="EMBL" id="TEB08507.1"/>
    </source>
</evidence>
<dbReference type="Proteomes" id="UP000298324">
    <property type="component" value="Unassembled WGS sequence"/>
</dbReference>
<reference evidence="1 2" key="1">
    <citation type="journal article" date="2018" name="Environ. Microbiol.">
        <title>Novel energy conservation strategies and behaviour of Pelotomaculum schinkii driving syntrophic propionate catabolism.</title>
        <authorList>
            <person name="Hidalgo-Ahumada C.A.P."/>
            <person name="Nobu M.K."/>
            <person name="Narihiro T."/>
            <person name="Tamaki H."/>
            <person name="Liu W.T."/>
            <person name="Kamagata Y."/>
            <person name="Stams A.J.M."/>
            <person name="Imachi H."/>
            <person name="Sousa D.Z."/>
        </authorList>
    </citation>
    <scope>NUCLEOTIDE SEQUENCE [LARGE SCALE GENOMIC DNA]</scope>
    <source>
        <strain evidence="1 2">HH</strain>
    </source>
</reference>
<organism evidence="1 2">
    <name type="scientific">Pelotomaculum schinkii</name>
    <dbReference type="NCBI Taxonomy" id="78350"/>
    <lineage>
        <taxon>Bacteria</taxon>
        <taxon>Bacillati</taxon>
        <taxon>Bacillota</taxon>
        <taxon>Clostridia</taxon>
        <taxon>Eubacteriales</taxon>
        <taxon>Desulfotomaculaceae</taxon>
        <taxon>Pelotomaculum</taxon>
    </lineage>
</organism>
<protein>
    <submittedName>
        <fullName evidence="1">Uncharacterized protein</fullName>
    </submittedName>
</protein>
<dbReference type="AlphaFoldDB" id="A0A4Y7RJK0"/>
<evidence type="ECO:0000313" key="2">
    <source>
        <dbReference type="Proteomes" id="UP000298324"/>
    </source>
</evidence>
<dbReference type="RefSeq" id="WP_190240088.1">
    <property type="nucleotide sequence ID" value="NZ_QFGA01000001.1"/>
</dbReference>
<comment type="caution">
    <text evidence="1">The sequence shown here is derived from an EMBL/GenBank/DDBJ whole genome shotgun (WGS) entry which is preliminary data.</text>
</comment>
<sequence length="684" mass="75646">MVSECTEESNRVKAIPSLPDSFKCRPWLKLTRDRIIKSALVEVSIPVDGFFNNACVSPQDPSNGNISIFMIYYPELYMLDYSLQKKRSLKIPDGISVGLMSAYSTSGVFFINNVIREPGPLVQVDFNTGSFVNVKTPSDNILGVWTQNGKVWISTLENYIYCADVADIKNWNKCFQTVNTLAAVTWNGDNDNPQYYYITYDKQGTLYRANVETPQDTTIIYETGFNYYDKAYATPDGALWIKKDGKLLLLDGPDGTPTGEIKWYDPFSVNPSGNDEVPAYEDRIALPLTATNILFQFHESSGKFFYRRLGIGVLDQPSLPFPSYTGDELSAYNIISKQLIEGYGNPAPSEVYDIRARYPNTSAAQAAAYLSAVMEVAMPEGFNQAAWDAVQDEIWFELYNLVSNISLWQGMTDLTDLRDGVSQHALNYVSNYLQIPSTATPIQKQAGLVNGLTIAGAVFGEVGSVATGVAAVLSAVALPAGVIAAAAGGVGILLSLFASMEQGWDVKINDQHFTISIVYADLEKTLGPVFASTLDLISQYQYQSTSELGALALSGMLTRSGVWDVSEIIKDGDNSDPNAPVPDNMMGYYNKCCIAYLQAFMPKIAWIGLDHNDNIFADTYWYGRSFDLVSPDGVEYQWCALLQQADDNDKLLGQNIEPLVFDDLKIPPEEIFFGLNGWNMPRLI</sequence>